<dbReference type="InterPro" id="IPR001789">
    <property type="entry name" value="Sig_transdc_resp-reg_receiver"/>
</dbReference>
<dbReference type="Gene3D" id="3.20.20.450">
    <property type="entry name" value="EAL domain"/>
    <property type="match status" value="1"/>
</dbReference>
<dbReference type="RefSeq" id="WP_042552087.1">
    <property type="nucleotide sequence ID" value="NZ_JXQW01000003.1"/>
</dbReference>
<dbReference type="InterPro" id="IPR001633">
    <property type="entry name" value="EAL_dom"/>
</dbReference>
<dbReference type="SMART" id="SM00052">
    <property type="entry name" value="EAL"/>
    <property type="match status" value="1"/>
</dbReference>
<comment type="caution">
    <text evidence="4">The sequence shown here is derived from an EMBL/GenBank/DDBJ whole genome shotgun (WGS) entry which is preliminary data.</text>
</comment>
<dbReference type="CDD" id="cd01948">
    <property type="entry name" value="EAL"/>
    <property type="match status" value="1"/>
</dbReference>
<dbReference type="AlphaFoldDB" id="A0A0D0L865"/>
<dbReference type="Gene3D" id="3.40.50.2300">
    <property type="match status" value="1"/>
</dbReference>
<dbReference type="PANTHER" id="PTHR33121">
    <property type="entry name" value="CYCLIC DI-GMP PHOSPHODIESTERASE PDEF"/>
    <property type="match status" value="1"/>
</dbReference>
<feature type="domain" description="Response regulatory" evidence="2">
    <location>
        <begin position="5"/>
        <end position="126"/>
    </location>
</feature>
<dbReference type="InterPro" id="IPR035919">
    <property type="entry name" value="EAL_sf"/>
</dbReference>
<feature type="modified residue" description="4-aspartylphosphate" evidence="1">
    <location>
        <position position="56"/>
    </location>
</feature>
<feature type="domain" description="EAL" evidence="3">
    <location>
        <begin position="141"/>
        <end position="394"/>
    </location>
</feature>
<dbReference type="InterPro" id="IPR011006">
    <property type="entry name" value="CheY-like_superfamily"/>
</dbReference>
<evidence type="ECO:0000259" key="2">
    <source>
        <dbReference type="PROSITE" id="PS50110"/>
    </source>
</evidence>
<proteinExistence type="predicted"/>
<evidence type="ECO:0000313" key="5">
    <source>
        <dbReference type="Proteomes" id="UP000032068"/>
    </source>
</evidence>
<protein>
    <recommendedName>
        <fullName evidence="6">Diguanylate phosphodiesterase</fullName>
    </recommendedName>
</protein>
<dbReference type="Pfam" id="PF00563">
    <property type="entry name" value="EAL"/>
    <property type="match status" value="1"/>
</dbReference>
<organism evidence="4 5">
    <name type="scientific">Pseudomonas fulva</name>
    <dbReference type="NCBI Taxonomy" id="47880"/>
    <lineage>
        <taxon>Bacteria</taxon>
        <taxon>Pseudomonadati</taxon>
        <taxon>Pseudomonadota</taxon>
        <taxon>Gammaproteobacteria</taxon>
        <taxon>Pseudomonadales</taxon>
        <taxon>Pseudomonadaceae</taxon>
        <taxon>Pseudomonas</taxon>
    </lineage>
</organism>
<dbReference type="SUPFAM" id="SSF141868">
    <property type="entry name" value="EAL domain-like"/>
    <property type="match status" value="1"/>
</dbReference>
<evidence type="ECO:0000313" key="4">
    <source>
        <dbReference type="EMBL" id="KIQ06158.1"/>
    </source>
</evidence>
<dbReference type="OrthoDB" id="9812358at2"/>
<dbReference type="PANTHER" id="PTHR33121:SF70">
    <property type="entry name" value="SIGNALING PROTEIN YKOW"/>
    <property type="match status" value="1"/>
</dbReference>
<evidence type="ECO:0008006" key="6">
    <source>
        <dbReference type="Google" id="ProtNLM"/>
    </source>
</evidence>
<accession>A0A0D0L865</accession>
<keyword evidence="1" id="KW-0597">Phosphoprotein</keyword>
<reference evidence="4 5" key="1">
    <citation type="submission" date="2014-12" db="EMBL/GenBank/DDBJ databases">
        <title>16Stimator: statistical estimation of ribosomal gene copy numbers from draft genome assemblies.</title>
        <authorList>
            <person name="Perisin M.A."/>
            <person name="Vetter M."/>
            <person name="Gilbert J.A."/>
            <person name="Bergelson J."/>
        </authorList>
    </citation>
    <scope>NUCLEOTIDE SEQUENCE [LARGE SCALE GENOMIC DNA]</scope>
    <source>
        <strain evidence="4 5">MEJ086</strain>
    </source>
</reference>
<evidence type="ECO:0000256" key="1">
    <source>
        <dbReference type="PROSITE-ProRule" id="PRU00169"/>
    </source>
</evidence>
<dbReference type="Proteomes" id="UP000032068">
    <property type="component" value="Unassembled WGS sequence"/>
</dbReference>
<dbReference type="EMBL" id="JXQW01000003">
    <property type="protein sequence ID" value="KIQ06158.1"/>
    <property type="molecule type" value="Genomic_DNA"/>
</dbReference>
<sequence length="398" mass="44115">MRDLCVLILEDHPFQRSVAVSAMTQLGVGHILDAADGNAGLRLLGQHGPADIVLCDLRMPGMDGLAFLRHASQAGLVKAVMLYSGSEEPVRRATLRMVELLGLEVLGDLGKPLPLDTLQALLERYRASQAQPFPGLPEVCELPSLREIERGLRNGEFQPHFQPKFMLDSRELMGAEVLARWAHPERGLLSPDRFLPMIESCGLLDQLFIQLFEQGLRLRSELAKRQLPLELAFNLNPSQLNSPQLYERIERTVNRYGSSAKGVHFEITEQGLIKAPASSLENLLRLRLMGCGLAIDDFGTGFSSLQRLHDLPFDQIKLPGHFISGLGTDPYSAAIIGSTQELADWLDMSLVIEGVETAEQRRHLIELGCSIGQGYWFARPMSGPDLLHWLSISGYLPV</sequence>
<dbReference type="SMART" id="SM00448">
    <property type="entry name" value="REC"/>
    <property type="match status" value="1"/>
</dbReference>
<dbReference type="GO" id="GO:0071111">
    <property type="term" value="F:cyclic-guanylate-specific phosphodiesterase activity"/>
    <property type="evidence" value="ECO:0007669"/>
    <property type="project" value="InterPro"/>
</dbReference>
<dbReference type="SUPFAM" id="SSF52172">
    <property type="entry name" value="CheY-like"/>
    <property type="match status" value="1"/>
</dbReference>
<dbReference type="PROSITE" id="PS50883">
    <property type="entry name" value="EAL"/>
    <property type="match status" value="1"/>
</dbReference>
<dbReference type="PROSITE" id="PS50110">
    <property type="entry name" value="RESPONSE_REGULATORY"/>
    <property type="match status" value="1"/>
</dbReference>
<dbReference type="GO" id="GO:0000160">
    <property type="term" value="P:phosphorelay signal transduction system"/>
    <property type="evidence" value="ECO:0007669"/>
    <property type="project" value="InterPro"/>
</dbReference>
<name>A0A0D0L865_9PSED</name>
<evidence type="ECO:0000259" key="3">
    <source>
        <dbReference type="PROSITE" id="PS50883"/>
    </source>
</evidence>
<dbReference type="Pfam" id="PF00072">
    <property type="entry name" value="Response_reg"/>
    <property type="match status" value="1"/>
</dbReference>
<gene>
    <name evidence="4" type="ORF">RU08_01835</name>
</gene>
<dbReference type="InterPro" id="IPR050706">
    <property type="entry name" value="Cyclic-di-GMP_PDE-like"/>
</dbReference>